<dbReference type="AlphaFoldDB" id="G7DXE7"/>
<dbReference type="eggNOG" id="KOG0627">
    <property type="taxonomic scope" value="Eukaryota"/>
</dbReference>
<evidence type="ECO:0000256" key="7">
    <source>
        <dbReference type="ARBA" id="ARBA00062171"/>
    </source>
</evidence>
<evidence type="ECO:0000256" key="4">
    <source>
        <dbReference type="ARBA" id="ARBA00023125"/>
    </source>
</evidence>
<sequence length="657" mass="71966">MTAFLLGTSDNAIIGLSIAAAQRGKRYVSYAHVIRLPDSTHGTHQDSPSRRHLIASVLLLAAASRQNTRGVLSLLRTPLRRQRARYTDVCPLIGVGSGMASRAGTRSTSQHPMYRSNGAATTDRSSYSPDLTVQPDTLTGTTSSGSGMHPPGSTSMAAPQLAIAATASGKEKGPPAFLNKLYTMVEDESCDDLIRWSPGGLSFIVTDPEGFAKRILKLWFKHNNFGSFVRQLNTYNFHKVPRIQAGVLEATLNELPEMLEFRNDYFRRGQPELLMEIKRKKASAEENSANPQLDLANIMRELAAIKRHQSDIAGNLESLQSSNKTLWQEAISSRERHKRHQETINKILRFLASVFGGKVLPGPDESELRHLPDDAASSKEPSPFTPASDKAFTRPVARQNGVIPSPHGKKRLLIEHQPLDVDSGTPAGRAAELIEEIDDDEADTLTTIGRIHTASHSPPDFSQSATPSPHMSNTEKFGSNNSQLVPYLGSSMKNPTPQALISQLSPDLDDDLTQKYQAHQSKLNEAHDDHHAISAQMDTLQAALDRLVGNLPLDDKMIDVLSTANENGLIQSELPSHSIEPSADFDLDSYLRHFPTTDSGHVQPLLQNDNDDNLGRYVDIDTPSADDAGQPLGEPASKKRVREESATPVRTSPRRKS</sequence>
<comment type="caution">
    <text evidence="11">The sequence shown here is derived from an EMBL/GenBank/DDBJ whole genome shotgun (WGS) entry which is preliminary data.</text>
</comment>
<evidence type="ECO:0000256" key="2">
    <source>
        <dbReference type="ARBA" id="ARBA00006403"/>
    </source>
</evidence>
<feature type="region of interest" description="Disordered" evidence="9">
    <location>
        <begin position="596"/>
        <end position="657"/>
    </location>
</feature>
<dbReference type="InParanoid" id="G7DXE7"/>
<feature type="domain" description="HSF-type DNA-binding" evidence="10">
    <location>
        <begin position="173"/>
        <end position="280"/>
    </location>
</feature>
<dbReference type="GO" id="GO:0005634">
    <property type="term" value="C:nucleus"/>
    <property type="evidence" value="ECO:0007669"/>
    <property type="project" value="UniProtKB-SubCell"/>
</dbReference>
<reference evidence="11 12" key="2">
    <citation type="journal article" date="2012" name="Open Biol.">
        <title>Characteristics of nucleosomes and linker DNA regions on the genome of the basidiomycete Mixia osmundae revealed by mono- and dinucleosome mapping.</title>
        <authorList>
            <person name="Nishida H."/>
            <person name="Kondo S."/>
            <person name="Matsumoto T."/>
            <person name="Suzuki Y."/>
            <person name="Yoshikawa H."/>
            <person name="Taylor T.D."/>
            <person name="Sugiyama J."/>
        </authorList>
    </citation>
    <scope>NUCLEOTIDE SEQUENCE [LARGE SCALE GENOMIC DNA]</scope>
    <source>
        <strain evidence="12">CBS 9802 / IAM 14324 / JCM 22182 / KY 12970</strain>
    </source>
</reference>
<evidence type="ECO:0000256" key="8">
    <source>
        <dbReference type="RuleBase" id="RU004020"/>
    </source>
</evidence>
<evidence type="ECO:0000256" key="3">
    <source>
        <dbReference type="ARBA" id="ARBA00023015"/>
    </source>
</evidence>
<evidence type="ECO:0000256" key="5">
    <source>
        <dbReference type="ARBA" id="ARBA00023163"/>
    </source>
</evidence>
<dbReference type="InterPro" id="IPR036390">
    <property type="entry name" value="WH_DNA-bd_sf"/>
</dbReference>
<dbReference type="SMART" id="SM00415">
    <property type="entry name" value="HSF"/>
    <property type="match status" value="1"/>
</dbReference>
<accession>G7DXE7</accession>
<dbReference type="GO" id="GO:0003700">
    <property type="term" value="F:DNA-binding transcription factor activity"/>
    <property type="evidence" value="ECO:0007669"/>
    <property type="project" value="InterPro"/>
</dbReference>
<feature type="region of interest" description="Disordered" evidence="9">
    <location>
        <begin position="100"/>
        <end position="156"/>
    </location>
</feature>
<dbReference type="GO" id="GO:0043565">
    <property type="term" value="F:sequence-specific DNA binding"/>
    <property type="evidence" value="ECO:0007669"/>
    <property type="project" value="InterPro"/>
</dbReference>
<dbReference type="HOGENOM" id="CLU_417419_0_0_1"/>
<protein>
    <recommendedName>
        <fullName evidence="10">HSF-type DNA-binding domain-containing protein</fullName>
    </recommendedName>
</protein>
<comment type="subcellular location">
    <subcellularLocation>
        <location evidence="1">Nucleus</location>
    </subcellularLocation>
</comment>
<evidence type="ECO:0000259" key="10">
    <source>
        <dbReference type="SMART" id="SM00415"/>
    </source>
</evidence>
<dbReference type="Pfam" id="PF00447">
    <property type="entry name" value="HSF_DNA-bind"/>
    <property type="match status" value="1"/>
</dbReference>
<evidence type="ECO:0000313" key="11">
    <source>
        <dbReference type="EMBL" id="GAA95257.1"/>
    </source>
</evidence>
<dbReference type="EMBL" id="BABT02000061">
    <property type="protein sequence ID" value="GAA95257.1"/>
    <property type="molecule type" value="Genomic_DNA"/>
</dbReference>
<keyword evidence="3" id="KW-0805">Transcription regulation</keyword>
<name>G7DXE7_MIXOS</name>
<dbReference type="SUPFAM" id="SSF46785">
    <property type="entry name" value="Winged helix' DNA-binding domain"/>
    <property type="match status" value="1"/>
</dbReference>
<feature type="compositionally biased region" description="Polar residues" evidence="9">
    <location>
        <begin position="596"/>
        <end position="608"/>
    </location>
</feature>
<evidence type="ECO:0000256" key="6">
    <source>
        <dbReference type="ARBA" id="ARBA00023242"/>
    </source>
</evidence>
<comment type="subunit">
    <text evidence="7">Homotrimer. Homotrimerization increases the affinity of HSF1 to DNA. Interacts with transcriptional coregulator SSA1 on chromatin.</text>
</comment>
<keyword evidence="5" id="KW-0804">Transcription</keyword>
<dbReference type="Proteomes" id="UP000009131">
    <property type="component" value="Unassembled WGS sequence"/>
</dbReference>
<gene>
    <name evidence="11" type="primary">Mo01913</name>
    <name evidence="11" type="ORF">E5Q_01913</name>
</gene>
<dbReference type="InterPro" id="IPR036388">
    <property type="entry name" value="WH-like_DNA-bd_sf"/>
</dbReference>
<dbReference type="STRING" id="764103.G7DXE7"/>
<dbReference type="FunCoup" id="G7DXE7">
    <property type="interactions" value="200"/>
</dbReference>
<feature type="compositionally biased region" description="Low complexity" evidence="9">
    <location>
        <begin position="139"/>
        <end position="156"/>
    </location>
</feature>
<dbReference type="PANTHER" id="PTHR10015:SF427">
    <property type="entry name" value="HEAT SHOCK FACTOR PROTEIN"/>
    <property type="match status" value="1"/>
</dbReference>
<evidence type="ECO:0000313" key="12">
    <source>
        <dbReference type="Proteomes" id="UP000009131"/>
    </source>
</evidence>
<feature type="compositionally biased region" description="Basic and acidic residues" evidence="9">
    <location>
        <begin position="366"/>
        <end position="377"/>
    </location>
</feature>
<organism evidence="11 12">
    <name type="scientific">Mixia osmundae (strain CBS 9802 / IAM 14324 / JCM 22182 / KY 12970)</name>
    <dbReference type="NCBI Taxonomy" id="764103"/>
    <lineage>
        <taxon>Eukaryota</taxon>
        <taxon>Fungi</taxon>
        <taxon>Dikarya</taxon>
        <taxon>Basidiomycota</taxon>
        <taxon>Pucciniomycotina</taxon>
        <taxon>Mixiomycetes</taxon>
        <taxon>Mixiales</taxon>
        <taxon>Mixiaceae</taxon>
        <taxon>Mixia</taxon>
    </lineage>
</organism>
<evidence type="ECO:0000256" key="1">
    <source>
        <dbReference type="ARBA" id="ARBA00004123"/>
    </source>
</evidence>
<dbReference type="FunFam" id="1.10.10.10:FF:000027">
    <property type="entry name" value="Heat shock transcription factor 1"/>
    <property type="match status" value="1"/>
</dbReference>
<proteinExistence type="inferred from homology"/>
<feature type="region of interest" description="Disordered" evidence="9">
    <location>
        <begin position="363"/>
        <end position="410"/>
    </location>
</feature>
<reference evidence="11 12" key="1">
    <citation type="journal article" date="2011" name="J. Gen. Appl. Microbiol.">
        <title>Draft genome sequencing of the enigmatic basidiomycete Mixia osmundae.</title>
        <authorList>
            <person name="Nishida H."/>
            <person name="Nagatsuka Y."/>
            <person name="Sugiyama J."/>
        </authorList>
    </citation>
    <scope>NUCLEOTIDE SEQUENCE [LARGE SCALE GENOMIC DNA]</scope>
    <source>
        <strain evidence="12">CBS 9802 / IAM 14324 / JCM 22182 / KY 12970</strain>
    </source>
</reference>
<keyword evidence="12" id="KW-1185">Reference proteome</keyword>
<dbReference type="OrthoDB" id="60033at2759"/>
<comment type="similarity">
    <text evidence="2 8">Belongs to the HSF family.</text>
</comment>
<evidence type="ECO:0000256" key="9">
    <source>
        <dbReference type="SAM" id="MobiDB-lite"/>
    </source>
</evidence>
<dbReference type="Gene3D" id="1.10.10.10">
    <property type="entry name" value="Winged helix-like DNA-binding domain superfamily/Winged helix DNA-binding domain"/>
    <property type="match status" value="1"/>
</dbReference>
<keyword evidence="4" id="KW-0238">DNA-binding</keyword>
<dbReference type="PANTHER" id="PTHR10015">
    <property type="entry name" value="HEAT SHOCK TRANSCRIPTION FACTOR"/>
    <property type="match status" value="1"/>
</dbReference>
<dbReference type="PRINTS" id="PR00056">
    <property type="entry name" value="HSFDOMAIN"/>
</dbReference>
<feature type="compositionally biased region" description="Polar residues" evidence="9">
    <location>
        <begin position="118"/>
        <end position="138"/>
    </location>
</feature>
<feature type="compositionally biased region" description="Polar residues" evidence="9">
    <location>
        <begin position="454"/>
        <end position="482"/>
    </location>
</feature>
<dbReference type="InterPro" id="IPR000232">
    <property type="entry name" value="HSF_DNA-bd"/>
</dbReference>
<feature type="region of interest" description="Disordered" evidence="9">
    <location>
        <begin position="452"/>
        <end position="482"/>
    </location>
</feature>
<keyword evidence="6" id="KW-0539">Nucleus</keyword>